<dbReference type="Gene3D" id="3.40.630.30">
    <property type="match status" value="1"/>
</dbReference>
<sequence length="141" mass="16918">MSELLKIQKEVFQADLQRYKDYESSPATESHDSFIQRINESFHYTIFIEGELAGGINIWKITSTHMGLFRIFLKEHFQNRGYGSEIMRLVEHQFPEAQKWSLNTPKDNVRNRYFYERIGYQKIGELQVNDKLILIEYEKEF</sequence>
<dbReference type="GO" id="GO:0016747">
    <property type="term" value="F:acyltransferase activity, transferring groups other than amino-acyl groups"/>
    <property type="evidence" value="ECO:0007669"/>
    <property type="project" value="InterPro"/>
</dbReference>
<dbReference type="InterPro" id="IPR016181">
    <property type="entry name" value="Acyl_CoA_acyltransferase"/>
</dbReference>
<proteinExistence type="predicted"/>
<comment type="caution">
    <text evidence="2">The sequence shown here is derived from an EMBL/GenBank/DDBJ whole genome shotgun (WGS) entry which is preliminary data.</text>
</comment>
<dbReference type="Proteomes" id="UP000315711">
    <property type="component" value="Unassembled WGS sequence"/>
</dbReference>
<dbReference type="InterPro" id="IPR000182">
    <property type="entry name" value="GNAT_dom"/>
</dbReference>
<dbReference type="EMBL" id="VLKZ01000002">
    <property type="protein sequence ID" value="TWI59013.1"/>
    <property type="molecule type" value="Genomic_DNA"/>
</dbReference>
<evidence type="ECO:0000259" key="1">
    <source>
        <dbReference type="PROSITE" id="PS51186"/>
    </source>
</evidence>
<evidence type="ECO:0000313" key="3">
    <source>
        <dbReference type="Proteomes" id="UP000315711"/>
    </source>
</evidence>
<feature type="domain" description="N-acetyltransferase" evidence="1">
    <location>
        <begin position="6"/>
        <end position="141"/>
    </location>
</feature>
<name>A0A562QQR3_9BACI</name>
<keyword evidence="2" id="KW-0808">Transferase</keyword>
<evidence type="ECO:0000313" key="2">
    <source>
        <dbReference type="EMBL" id="TWI59013.1"/>
    </source>
</evidence>
<dbReference type="AlphaFoldDB" id="A0A562QQR3"/>
<dbReference type="CDD" id="cd04301">
    <property type="entry name" value="NAT_SF"/>
    <property type="match status" value="1"/>
</dbReference>
<reference evidence="2 3" key="1">
    <citation type="journal article" date="2015" name="Stand. Genomic Sci.">
        <title>Genomic Encyclopedia of Bacterial and Archaeal Type Strains, Phase III: the genomes of soil and plant-associated and newly described type strains.</title>
        <authorList>
            <person name="Whitman W.B."/>
            <person name="Woyke T."/>
            <person name="Klenk H.P."/>
            <person name="Zhou Y."/>
            <person name="Lilburn T.G."/>
            <person name="Beck B.J."/>
            <person name="De Vos P."/>
            <person name="Vandamme P."/>
            <person name="Eisen J.A."/>
            <person name="Garrity G."/>
            <person name="Hugenholtz P."/>
            <person name="Kyrpides N.C."/>
        </authorList>
    </citation>
    <scope>NUCLEOTIDE SEQUENCE [LARGE SCALE GENOMIC DNA]</scope>
    <source>
        <strain evidence="2 3">CGMCC 1.10116</strain>
    </source>
</reference>
<dbReference type="SUPFAM" id="SSF55729">
    <property type="entry name" value="Acyl-CoA N-acyltransferases (Nat)"/>
    <property type="match status" value="1"/>
</dbReference>
<dbReference type="Pfam" id="PF00583">
    <property type="entry name" value="Acetyltransf_1"/>
    <property type="match status" value="1"/>
</dbReference>
<dbReference type="PROSITE" id="PS51186">
    <property type="entry name" value="GNAT"/>
    <property type="match status" value="1"/>
</dbReference>
<accession>A0A562QQR3</accession>
<keyword evidence="3" id="KW-1185">Reference proteome</keyword>
<organism evidence="2 3">
    <name type="scientific">Halalkalibacter nanhaiisediminis</name>
    <dbReference type="NCBI Taxonomy" id="688079"/>
    <lineage>
        <taxon>Bacteria</taxon>
        <taxon>Bacillati</taxon>
        <taxon>Bacillota</taxon>
        <taxon>Bacilli</taxon>
        <taxon>Bacillales</taxon>
        <taxon>Bacillaceae</taxon>
        <taxon>Halalkalibacter</taxon>
    </lineage>
</organism>
<protein>
    <submittedName>
        <fullName evidence="2">Acetyltransferase (GNAT) family protein</fullName>
    </submittedName>
</protein>
<gene>
    <name evidence="2" type="ORF">IQ10_00724</name>
</gene>